<keyword evidence="2 5" id="KW-0812">Transmembrane</keyword>
<comment type="subcellular location">
    <subcellularLocation>
        <location evidence="5">Cell membrane</location>
        <topology evidence="5">Multi-pass membrane protein</topology>
    </subcellularLocation>
    <subcellularLocation>
        <location evidence="1">Membrane</location>
        <topology evidence="1">Multi-pass membrane protein</topology>
    </subcellularLocation>
</comment>
<gene>
    <name evidence="6" type="ORF">FO442_14605</name>
</gene>
<keyword evidence="5" id="KW-1003">Cell membrane</keyword>
<evidence type="ECO:0000313" key="7">
    <source>
        <dbReference type="Proteomes" id="UP000316008"/>
    </source>
</evidence>
<keyword evidence="4 5" id="KW-0472">Membrane</keyword>
<keyword evidence="3 5" id="KW-1133">Transmembrane helix</keyword>
<feature type="transmembrane region" description="Helical" evidence="5">
    <location>
        <begin position="44"/>
        <end position="64"/>
    </location>
</feature>
<feature type="transmembrane region" description="Helical" evidence="5">
    <location>
        <begin position="213"/>
        <end position="233"/>
    </location>
</feature>
<dbReference type="GO" id="GO:0005886">
    <property type="term" value="C:plasma membrane"/>
    <property type="evidence" value="ECO:0007669"/>
    <property type="project" value="UniProtKB-SubCell"/>
</dbReference>
<feature type="transmembrane region" description="Helical" evidence="5">
    <location>
        <begin position="70"/>
        <end position="92"/>
    </location>
</feature>
<dbReference type="Proteomes" id="UP000316008">
    <property type="component" value="Unassembled WGS sequence"/>
</dbReference>
<dbReference type="EMBL" id="VLPL01000007">
    <property type="protein sequence ID" value="TSJ41684.1"/>
    <property type="molecule type" value="Genomic_DNA"/>
</dbReference>
<evidence type="ECO:0000256" key="3">
    <source>
        <dbReference type="ARBA" id="ARBA00022989"/>
    </source>
</evidence>
<protein>
    <recommendedName>
        <fullName evidence="5">Probable membrane transporter protein</fullName>
    </recommendedName>
</protein>
<reference evidence="6 7" key="1">
    <citation type="submission" date="2019-07" db="EMBL/GenBank/DDBJ databases">
        <authorList>
            <person name="Huq M.A."/>
        </authorList>
    </citation>
    <scope>NUCLEOTIDE SEQUENCE [LARGE SCALE GENOMIC DNA]</scope>
    <source>
        <strain evidence="6 7">MAH-3</strain>
    </source>
</reference>
<dbReference type="InterPro" id="IPR051598">
    <property type="entry name" value="TSUP/Inactive_protease-like"/>
</dbReference>
<dbReference type="AlphaFoldDB" id="A0A556MP05"/>
<evidence type="ECO:0000256" key="2">
    <source>
        <dbReference type="ARBA" id="ARBA00022692"/>
    </source>
</evidence>
<feature type="transmembrane region" description="Helical" evidence="5">
    <location>
        <begin position="6"/>
        <end position="37"/>
    </location>
</feature>
<proteinExistence type="inferred from homology"/>
<dbReference type="PANTHER" id="PTHR43701">
    <property type="entry name" value="MEMBRANE TRANSPORTER PROTEIN MJ0441-RELATED"/>
    <property type="match status" value="1"/>
</dbReference>
<keyword evidence="7" id="KW-1185">Reference proteome</keyword>
<feature type="transmembrane region" description="Helical" evidence="5">
    <location>
        <begin position="245"/>
        <end position="265"/>
    </location>
</feature>
<evidence type="ECO:0000256" key="4">
    <source>
        <dbReference type="ARBA" id="ARBA00023136"/>
    </source>
</evidence>
<dbReference type="Pfam" id="PF01925">
    <property type="entry name" value="TauE"/>
    <property type="match status" value="1"/>
</dbReference>
<accession>A0A556MP05</accession>
<comment type="similarity">
    <text evidence="5">Belongs to the 4-toluene sulfonate uptake permease (TSUP) (TC 2.A.102) family.</text>
</comment>
<comment type="caution">
    <text evidence="6">The sequence shown here is derived from an EMBL/GenBank/DDBJ whole genome shotgun (WGS) entry which is preliminary data.</text>
</comment>
<dbReference type="InterPro" id="IPR002781">
    <property type="entry name" value="TM_pro_TauE-like"/>
</dbReference>
<evidence type="ECO:0000256" key="5">
    <source>
        <dbReference type="RuleBase" id="RU363041"/>
    </source>
</evidence>
<evidence type="ECO:0000256" key="1">
    <source>
        <dbReference type="ARBA" id="ARBA00004141"/>
    </source>
</evidence>
<sequence length="266" mass="28395">MTLEIIGYFLALFVGLVLGILGGGGSILAVPILVAFFQLEPQNATVYSLFIVGVTSLFGAIQHFKAKLINLANTLLFGIPAVISISLTRLFVIPAIPHTIHLGNQIVFEKNTFIMSLFAILMILASIPMIRGQKEHATAKKNRPLMLIIFGAIIGLISGLVGAGGGFMIIPSLSIFMKVPIKNAIATSIVIIAINSLSGFTAELFTPHLKLNWIILLGFTLIATVGLIIGLKLNHKIQSTKLKKGFGIFVLLIGIAILATELVSVS</sequence>
<organism evidence="6 7">
    <name type="scientific">Fluviicola chungangensis</name>
    <dbReference type="NCBI Taxonomy" id="2597671"/>
    <lineage>
        <taxon>Bacteria</taxon>
        <taxon>Pseudomonadati</taxon>
        <taxon>Bacteroidota</taxon>
        <taxon>Flavobacteriia</taxon>
        <taxon>Flavobacteriales</taxon>
        <taxon>Crocinitomicaceae</taxon>
        <taxon>Fluviicola</taxon>
    </lineage>
</organism>
<feature type="transmembrane region" description="Helical" evidence="5">
    <location>
        <begin position="113"/>
        <end position="130"/>
    </location>
</feature>
<evidence type="ECO:0000313" key="6">
    <source>
        <dbReference type="EMBL" id="TSJ41684.1"/>
    </source>
</evidence>
<feature type="transmembrane region" description="Helical" evidence="5">
    <location>
        <begin position="145"/>
        <end position="169"/>
    </location>
</feature>
<dbReference type="RefSeq" id="WP_144333942.1">
    <property type="nucleotide sequence ID" value="NZ_VLPL01000007.1"/>
</dbReference>
<dbReference type="OrthoDB" id="8559161at2"/>
<name>A0A556MP05_9FLAO</name>
<dbReference type="PANTHER" id="PTHR43701:SF2">
    <property type="entry name" value="MEMBRANE TRANSPORTER PROTEIN YJNA-RELATED"/>
    <property type="match status" value="1"/>
</dbReference>
<feature type="transmembrane region" description="Helical" evidence="5">
    <location>
        <begin position="181"/>
        <end position="201"/>
    </location>
</feature>